<evidence type="ECO:0000313" key="4">
    <source>
        <dbReference type="Proteomes" id="UP000030185"/>
    </source>
</evidence>
<dbReference type="eggNOG" id="COG1196">
    <property type="taxonomic scope" value="Bacteria"/>
</dbReference>
<dbReference type="RefSeq" id="WP_045463175.1">
    <property type="nucleotide sequence ID" value="NZ_BBLT01000004.1"/>
</dbReference>
<evidence type="ECO:0000256" key="2">
    <source>
        <dbReference type="SAM" id="Phobius"/>
    </source>
</evidence>
<keyword evidence="4" id="KW-1185">Reference proteome</keyword>
<dbReference type="OrthoDB" id="848185at2"/>
<keyword evidence="1" id="KW-0175">Coiled coil</keyword>
<comment type="caution">
    <text evidence="3">The sequence shown here is derived from an EMBL/GenBank/DDBJ whole genome shotgun (WGS) entry which is preliminary data.</text>
</comment>
<name>A0A098LDQ4_9BACT</name>
<proteinExistence type="predicted"/>
<reference evidence="3 4" key="1">
    <citation type="submission" date="2014-09" db="EMBL/GenBank/DDBJ databases">
        <title>Sporocytophaga myxococcoides PG-01 genome sequencing.</title>
        <authorList>
            <person name="Liu L."/>
            <person name="Gao P.J."/>
            <person name="Chen G.J."/>
            <person name="Wang L.S."/>
        </authorList>
    </citation>
    <scope>NUCLEOTIDE SEQUENCE [LARGE SCALE GENOMIC DNA]</scope>
    <source>
        <strain evidence="3 4">PG-01</strain>
    </source>
</reference>
<dbReference type="Proteomes" id="UP000030185">
    <property type="component" value="Unassembled WGS sequence"/>
</dbReference>
<feature type="transmembrane region" description="Helical" evidence="2">
    <location>
        <begin position="18"/>
        <end position="37"/>
    </location>
</feature>
<accession>A0A098LDQ4</accession>
<dbReference type="EMBL" id="BBLT01000004">
    <property type="protein sequence ID" value="GAL85116.1"/>
    <property type="molecule type" value="Genomic_DNA"/>
</dbReference>
<keyword evidence="2" id="KW-0812">Transmembrane</keyword>
<dbReference type="AlphaFoldDB" id="A0A098LDQ4"/>
<evidence type="ECO:0000313" key="3">
    <source>
        <dbReference type="EMBL" id="GAL85116.1"/>
    </source>
</evidence>
<keyword evidence="2" id="KW-0472">Membrane</keyword>
<feature type="coiled-coil region" evidence="1">
    <location>
        <begin position="87"/>
        <end position="156"/>
    </location>
</feature>
<organism evidence="3 4">
    <name type="scientific">Sporocytophaga myxococcoides</name>
    <dbReference type="NCBI Taxonomy" id="153721"/>
    <lineage>
        <taxon>Bacteria</taxon>
        <taxon>Pseudomonadati</taxon>
        <taxon>Bacteroidota</taxon>
        <taxon>Cytophagia</taxon>
        <taxon>Cytophagales</taxon>
        <taxon>Cytophagaceae</taxon>
        <taxon>Sporocytophaga</taxon>
    </lineage>
</organism>
<keyword evidence="2" id="KW-1133">Transmembrane helix</keyword>
<evidence type="ECO:0000256" key="1">
    <source>
        <dbReference type="SAM" id="Coils"/>
    </source>
</evidence>
<gene>
    <name evidence="3" type="ORF">MYP_2344</name>
</gene>
<sequence>MAEVNEPKETQKSGSKKGLIIAFIIILLAINAVQLFLNINKSNDIAVKDQQIVEANAKIDSTTSELTKAIDDLKLKKLEIERLGGDTAALGEQIRNLEIESEKLKNESAANYSKYIRIKKEIDKANQIAREASAEVDRLKAQLAAADSSIKDYQTKVVANLDTINKLKVTQNELAEKVAIASVLKAESFQIDAITAKGKVKDGGEFKAKNIDKLKISFYLGENKVAKQEGKEIILRVIEPDGSALFDVGTGGGSFQFEGKEIFYTLKQDVLFDNRKPQVVFTYVKGSAYKPGKHNVEVYTEGHKIGEGSFLVK</sequence>
<protein>
    <submittedName>
        <fullName evidence="3">Chromosome segregation ATPase</fullName>
    </submittedName>
</protein>
<dbReference type="STRING" id="153721.MYP_2344"/>